<dbReference type="Proteomes" id="UP000614200">
    <property type="component" value="Unassembled WGS sequence"/>
</dbReference>
<reference evidence="1 2" key="1">
    <citation type="submission" date="2020-11" db="EMBL/GenBank/DDBJ databases">
        <title>Fusibacter basophilias sp. nov.</title>
        <authorList>
            <person name="Qiu D."/>
        </authorList>
    </citation>
    <scope>NUCLEOTIDE SEQUENCE [LARGE SCALE GENOMIC DNA]</scope>
    <source>
        <strain evidence="1 2">Q10-2</strain>
    </source>
</reference>
<evidence type="ECO:0000313" key="2">
    <source>
        <dbReference type="Proteomes" id="UP000614200"/>
    </source>
</evidence>
<protein>
    <submittedName>
        <fullName evidence="1">EF2563 family selenium-dependent molybdenum hydroxylase system protein</fullName>
    </submittedName>
</protein>
<comment type="caution">
    <text evidence="1">The sequence shown here is derived from an EMBL/GenBank/DDBJ whole genome shotgun (WGS) entry which is preliminary data.</text>
</comment>
<dbReference type="RefSeq" id="WP_194701788.1">
    <property type="nucleotide sequence ID" value="NZ_JADKNH010000006.1"/>
</dbReference>
<accession>A0ABR9ZTS0</accession>
<name>A0ABR9ZTS0_9FIRM</name>
<evidence type="ECO:0000313" key="1">
    <source>
        <dbReference type="EMBL" id="MBF4693543.1"/>
    </source>
</evidence>
<dbReference type="InterPro" id="IPR017695">
    <property type="entry name" value="Se-dep_Mo_hydrolase_YqeB"/>
</dbReference>
<sequence>MTTKVLIRGGGDLASAVIQKLYRSGYKVVVSELETPRMIRRTVSFSNAIYESSYVVEGIEAVWINSVDEIEITQEQGKIPVLTLPESEIYDFFKPDVFVDATLSKKKVHYKKSYAKVVIGLGPNIRAGVDAHTVIETSRGHDLGRLIFSGFAKENTHVPGDIGGYTHERVLRAPCAGHMRCEKKIGDFVRVGEVVMTVGGVPVMAKLDGVIRGLIHESVKITEGLKIGDIDPRGNVQHCFTISDKGRNLAGGVLEAILIGLNSR</sequence>
<dbReference type="EMBL" id="JADKNH010000006">
    <property type="protein sequence ID" value="MBF4693543.1"/>
    <property type="molecule type" value="Genomic_DNA"/>
</dbReference>
<keyword evidence="2" id="KW-1185">Reference proteome</keyword>
<gene>
    <name evidence="1" type="ORF">ISU02_10445</name>
</gene>
<organism evidence="1 2">
    <name type="scientific">Fusibacter ferrireducens</name>
    <dbReference type="NCBI Taxonomy" id="2785058"/>
    <lineage>
        <taxon>Bacteria</taxon>
        <taxon>Bacillati</taxon>
        <taxon>Bacillota</taxon>
        <taxon>Clostridia</taxon>
        <taxon>Eubacteriales</taxon>
        <taxon>Eubacteriales Family XII. Incertae Sedis</taxon>
        <taxon>Fusibacter</taxon>
    </lineage>
</organism>
<proteinExistence type="predicted"/>
<dbReference type="NCBIfam" id="TIGR03309">
    <property type="entry name" value="matur_yqeB"/>
    <property type="match status" value="1"/>
</dbReference>